<dbReference type="NCBIfam" id="TIGR02675">
    <property type="entry name" value="tape_meas_nterm"/>
    <property type="match status" value="1"/>
</dbReference>
<comment type="caution">
    <text evidence="4">The sequence shown here is derived from an EMBL/GenBank/DDBJ whole genome shotgun (WGS) entry which is preliminary data.</text>
</comment>
<feature type="compositionally biased region" description="Polar residues" evidence="2">
    <location>
        <begin position="1117"/>
        <end position="1137"/>
    </location>
</feature>
<dbReference type="Pfam" id="PF20155">
    <property type="entry name" value="TMP_3"/>
    <property type="match status" value="1"/>
</dbReference>
<organism evidence="4 5">
    <name type="scientific">Tatumella morbirosei</name>
    <dbReference type="NCBI Taxonomy" id="642227"/>
    <lineage>
        <taxon>Bacteria</taxon>
        <taxon>Pseudomonadati</taxon>
        <taxon>Pseudomonadota</taxon>
        <taxon>Gammaproteobacteria</taxon>
        <taxon>Enterobacterales</taxon>
        <taxon>Erwiniaceae</taxon>
        <taxon>Tatumella</taxon>
    </lineage>
</organism>
<keyword evidence="5" id="KW-1185">Reference proteome</keyword>
<dbReference type="Proteomes" id="UP000029577">
    <property type="component" value="Unassembled WGS sequence"/>
</dbReference>
<sequence>MDNQKLGGIYFDVSIDCEKAIDAQRKLSGSLSTMEQGFNRLGQPVASAEKSLVSLSKVAMSLSAALSVKQITEYATAWVDVNNKLANAVKTNESLAEVTSRVFDIAQSTKSDLQSTAALYGTLERSTRSLGLSSDDLSSVIKTVNEGLVLSGATTQEAAGATLQLSQALASGALRGDEFNSVSENGSRLAQALADSLGVNIGQLKNMAAQGQLTSQVVINGLLSQGATISQEFNNHTTTLAQSLQIAGNNLTKFFGQNTTVNTFLTAAGSGIVTLSENISGLASVLSVAAVIMGGRYAAALTLSATSSLKNTLATIQQSKAAATAAQTATLRAQFEERSAIALRDSAFREVALASAQVQSATTAADAASAQLRLSAARLAATDAALAATQATNRLAVAQEASAVASASSSGAISGLARGALGLVGGPVGVAMTAAAAIYYFKQQSDQAKKSANDLADSVSALVGQFREMSDVQLGAEVAKLSQNIPALTEQVSDMQKAYSDATYRVQDLQKEITNFGTNTTRGRQASEALQGALDDQAIAAANLDKAQDRLSQTQSAVNIGHAQLNGTLLQGADLLSRENTQVGVAEGLYRKFGQALDIAAQAKENFNSKSLVMQRPADAEGYLKDLKDQNDLLAIQDLRQRAIAKGRLDFQNKIAGNKNTDQGYLNSSKYQADINLAGELAGKQYDEQQADAARQKQQKAGIQTDNQQAKAEETVAQKLEQLRQQSDLNAVSSQNLTLEQAKLRAEMSLGKNATAAQRAEAAKYAESIWQQAAALKARNLIPEVAENDDYSDKQAQLDLLKNQTDSHGKLLLSEQQYNEQSEKLAQQHLVNLQKIHAQEQTSNPIASARAEVDPIQQLTNQYNQQKSLSEQYQAEELAILQAANAKKLISDEQYQSAKATTENQYRMLRTAADNQYDEQRTAAEWQLLSQQGLGYQTLTNAVDTFSQSAGSALTSVITGASSGREAMEQLGQAILSSVVNTLVQAAVQALIVKPLLAAFGMTAESSLGASTAAAGESYAAWAPAAVAASIATLGTAAGTGLAAYAGTMLAGTAIGRGRKNGGPVNAGGIYPVGEGNLPEFLQTNSGLFMIPGSNGRVFSNKDITGDNGQPVIPKASTGSQYLGNSGSTNNSTTDKQSGNIQVNVQFVDQTSGGQHSFQAQAAQQEGVVTVTGFLTDMASGGPMSSTVQSMFGLSRKATGDY</sequence>
<dbReference type="RefSeq" id="WP_038016102.1">
    <property type="nucleotide sequence ID" value="NZ_JPKR02000005.1"/>
</dbReference>
<dbReference type="EMBL" id="JPKR02000005">
    <property type="protein sequence ID" value="KKA63524.1"/>
    <property type="molecule type" value="Genomic_DNA"/>
</dbReference>
<dbReference type="STRING" id="642227.HA49_23160"/>
<evidence type="ECO:0000256" key="2">
    <source>
        <dbReference type="SAM" id="MobiDB-lite"/>
    </source>
</evidence>
<dbReference type="AlphaFoldDB" id="A0A0F5BVD8"/>
<evidence type="ECO:0000313" key="5">
    <source>
        <dbReference type="Proteomes" id="UP000029577"/>
    </source>
</evidence>
<name>A0A0F5BVD8_9GAMM</name>
<evidence type="ECO:0000259" key="3">
    <source>
        <dbReference type="Pfam" id="PF20155"/>
    </source>
</evidence>
<dbReference type="InterPro" id="IPR013491">
    <property type="entry name" value="Tape_meas_N"/>
</dbReference>
<feature type="region of interest" description="Disordered" evidence="2">
    <location>
        <begin position="1106"/>
        <end position="1137"/>
    </location>
</feature>
<gene>
    <name evidence="4" type="ORF">HA49_23160</name>
</gene>
<proteinExistence type="predicted"/>
<keyword evidence="1" id="KW-0175">Coiled coil</keyword>
<feature type="region of interest" description="Disordered" evidence="2">
    <location>
        <begin position="688"/>
        <end position="710"/>
    </location>
</feature>
<accession>A0A0F5BVD8</accession>
<evidence type="ECO:0000313" key="4">
    <source>
        <dbReference type="EMBL" id="KKA63524.1"/>
    </source>
</evidence>
<evidence type="ECO:0000256" key="1">
    <source>
        <dbReference type="SAM" id="Coils"/>
    </source>
</evidence>
<feature type="domain" description="Tape measure protein N-terminal" evidence="3">
    <location>
        <begin position="69"/>
        <end position="257"/>
    </location>
</feature>
<protein>
    <recommendedName>
        <fullName evidence="3">Tape measure protein N-terminal domain-containing protein</fullName>
    </recommendedName>
</protein>
<feature type="coiled-coil region" evidence="1">
    <location>
        <begin position="478"/>
        <end position="512"/>
    </location>
</feature>
<reference evidence="4" key="1">
    <citation type="submission" date="2014-12" db="EMBL/GenBank/DDBJ databases">
        <title>The draft genome of the Tatumella morbirosei type strain, LMG23360T isolated from pineapple rot.</title>
        <authorList>
            <person name="Smits T.H."/>
            <person name="Palmer M."/>
            <person name="Venter S.N."/>
            <person name="Duffy B."/>
            <person name="Steenkamp E.T."/>
            <person name="Chan W.Y."/>
            <person name="Coutinho T.A."/>
            <person name="Coetzee M.P."/>
            <person name="De Maayer P."/>
        </authorList>
    </citation>
    <scope>NUCLEOTIDE SEQUENCE [LARGE SCALE GENOMIC DNA]</scope>
    <source>
        <strain evidence="4">LMG 23360</strain>
    </source>
</reference>
<dbReference type="OrthoDB" id="79849at2"/>